<feature type="transmembrane region" description="Helical" evidence="6">
    <location>
        <begin position="23"/>
        <end position="45"/>
    </location>
</feature>
<keyword evidence="8" id="KW-1185">Reference proteome</keyword>
<dbReference type="Proteomes" id="UP000598146">
    <property type="component" value="Unassembled WGS sequence"/>
</dbReference>
<feature type="transmembrane region" description="Helical" evidence="6">
    <location>
        <begin position="168"/>
        <end position="193"/>
    </location>
</feature>
<keyword evidence="2" id="KW-1003">Cell membrane</keyword>
<evidence type="ECO:0000313" key="8">
    <source>
        <dbReference type="Proteomes" id="UP000598146"/>
    </source>
</evidence>
<dbReference type="EMBL" id="JADQTO010000007">
    <property type="protein sequence ID" value="MBG0562996.1"/>
    <property type="molecule type" value="Genomic_DNA"/>
</dbReference>
<organism evidence="7 8">
    <name type="scientific">Actinoplanes aureus</name>
    <dbReference type="NCBI Taxonomy" id="2792083"/>
    <lineage>
        <taxon>Bacteria</taxon>
        <taxon>Bacillati</taxon>
        <taxon>Actinomycetota</taxon>
        <taxon>Actinomycetes</taxon>
        <taxon>Micromonosporales</taxon>
        <taxon>Micromonosporaceae</taxon>
        <taxon>Actinoplanes</taxon>
    </lineage>
</organism>
<dbReference type="PIRSF" id="PIRSF006324">
    <property type="entry name" value="LeuE"/>
    <property type="match status" value="1"/>
</dbReference>
<feature type="transmembrane region" description="Helical" evidence="6">
    <location>
        <begin position="88"/>
        <end position="111"/>
    </location>
</feature>
<evidence type="ECO:0000256" key="4">
    <source>
        <dbReference type="ARBA" id="ARBA00022989"/>
    </source>
</evidence>
<dbReference type="Pfam" id="PF01810">
    <property type="entry name" value="LysE"/>
    <property type="match status" value="1"/>
</dbReference>
<name>A0A931FZH5_9ACTN</name>
<gene>
    <name evidence="7" type="ORF">I4J89_16190</name>
</gene>
<proteinExistence type="predicted"/>
<evidence type="ECO:0000256" key="1">
    <source>
        <dbReference type="ARBA" id="ARBA00004651"/>
    </source>
</evidence>
<evidence type="ECO:0000256" key="2">
    <source>
        <dbReference type="ARBA" id="ARBA00022475"/>
    </source>
</evidence>
<evidence type="ECO:0000256" key="5">
    <source>
        <dbReference type="ARBA" id="ARBA00023136"/>
    </source>
</evidence>
<evidence type="ECO:0000256" key="3">
    <source>
        <dbReference type="ARBA" id="ARBA00022692"/>
    </source>
</evidence>
<dbReference type="PANTHER" id="PTHR30086:SF20">
    <property type="entry name" value="ARGININE EXPORTER PROTEIN ARGO-RELATED"/>
    <property type="match status" value="1"/>
</dbReference>
<keyword evidence="5 6" id="KW-0472">Membrane</keyword>
<dbReference type="GO" id="GO:0005886">
    <property type="term" value="C:plasma membrane"/>
    <property type="evidence" value="ECO:0007669"/>
    <property type="project" value="UniProtKB-SubCell"/>
</dbReference>
<keyword evidence="4 6" id="KW-1133">Transmembrane helix</keyword>
<dbReference type="InterPro" id="IPR001123">
    <property type="entry name" value="LeuE-type"/>
</dbReference>
<evidence type="ECO:0000256" key="6">
    <source>
        <dbReference type="SAM" id="Phobius"/>
    </source>
</evidence>
<protein>
    <submittedName>
        <fullName evidence="7">LysE family translocator</fullName>
    </submittedName>
</protein>
<sequence length="226" mass="22689">MSVCRGRVAVGPTGGDVTTVGQALAFAGVIGLAAASPGPDFAVVVRRSVVAGRGHGMLAAAGIATGVFVWSVAAAMGVAALLAASAVAFTVVKMAGAAYLLWLGVSALLAARRGGGGLDPDGRPRAEARAWVSFRDGLLCNVLNPKAGVFFIAVLPQFVPMDGATADVLLFSLVAVAVTVAWFTVVANLVAALRRLLARPAVRRSLDALTGAVMIALGIRLAASTA</sequence>
<comment type="subcellular location">
    <subcellularLocation>
        <location evidence="1">Cell membrane</location>
        <topology evidence="1">Multi-pass membrane protein</topology>
    </subcellularLocation>
</comment>
<reference evidence="7" key="1">
    <citation type="submission" date="2020-11" db="EMBL/GenBank/DDBJ databases">
        <title>Isolation and identification of active actinomycetes.</title>
        <authorList>
            <person name="Sun X."/>
        </authorList>
    </citation>
    <scope>NUCLEOTIDE SEQUENCE</scope>
    <source>
        <strain evidence="7">NEAU-A11</strain>
    </source>
</reference>
<accession>A0A931FZH5</accession>
<dbReference type="PANTHER" id="PTHR30086">
    <property type="entry name" value="ARGININE EXPORTER PROTEIN ARGO"/>
    <property type="match status" value="1"/>
</dbReference>
<comment type="caution">
    <text evidence="7">The sequence shown here is derived from an EMBL/GenBank/DDBJ whole genome shotgun (WGS) entry which is preliminary data.</text>
</comment>
<feature type="transmembrane region" description="Helical" evidence="6">
    <location>
        <begin position="57"/>
        <end position="82"/>
    </location>
</feature>
<evidence type="ECO:0000313" key="7">
    <source>
        <dbReference type="EMBL" id="MBG0562996.1"/>
    </source>
</evidence>
<dbReference type="AlphaFoldDB" id="A0A931FZH5"/>
<dbReference type="GO" id="GO:0015171">
    <property type="term" value="F:amino acid transmembrane transporter activity"/>
    <property type="evidence" value="ECO:0007669"/>
    <property type="project" value="TreeGrafter"/>
</dbReference>
<feature type="transmembrane region" description="Helical" evidence="6">
    <location>
        <begin position="132"/>
        <end position="156"/>
    </location>
</feature>
<keyword evidence="3 6" id="KW-0812">Transmembrane</keyword>